<comment type="caution">
    <text evidence="9">The sequence shown here is derived from an EMBL/GenBank/DDBJ whole genome shotgun (WGS) entry which is preliminary data.</text>
</comment>
<accession>A0A9Q3VAP8</accession>
<evidence type="ECO:0000256" key="6">
    <source>
        <dbReference type="ARBA" id="ARBA00022989"/>
    </source>
</evidence>
<feature type="transmembrane region" description="Helical" evidence="8">
    <location>
        <begin position="381"/>
        <end position="397"/>
    </location>
</feature>
<feature type="transmembrane region" description="Helical" evidence="8">
    <location>
        <begin position="323"/>
        <end position="346"/>
    </location>
</feature>
<feature type="transmembrane region" description="Helical" evidence="8">
    <location>
        <begin position="137"/>
        <end position="159"/>
    </location>
</feature>
<keyword evidence="4" id="KW-1003">Cell membrane</keyword>
<comment type="similarity">
    <text evidence="2">Belongs to the nucleobase:cation symporter-2 (NCS2) (TC 2.A.40) family.</text>
</comment>
<reference evidence="9" key="2">
    <citation type="journal article" date="2021" name="Microorganisms">
        <title>Extensive Genome Exploration of Clostridium botulinum Group III Field Strains.</title>
        <authorList>
            <person name="Fillo S."/>
            <person name="Giordani F."/>
            <person name="Tonon E."/>
            <person name="Drigo I."/>
            <person name="Anselmo A."/>
            <person name="Fortunato A."/>
            <person name="Lista F."/>
            <person name="Bano L."/>
        </authorList>
    </citation>
    <scope>NUCLEOTIDE SEQUENCE</scope>
    <source>
        <strain evidence="9">IZSVe-TV_9877_3_12</strain>
    </source>
</reference>
<dbReference type="InterPro" id="IPR006042">
    <property type="entry name" value="Xan_ur_permease"/>
</dbReference>
<sequence>MDVGIENKKSELRYKLHEKPPLKTSILLAFQTILTGFGGIVAVPLVVAGTLGLPFDEITFWVSCALFVAGIVTIIQSHGLGKIGSRLPIVMGTSFAFVGVSITVGKNYGIAEIFCATIVAALVEIILSKFIRPLKKFLPPVVTGTVVTLIGLTIIPVAIDWLAGGVGMPDYGSIKNILVGLTVMIIIILLNQFGNEFLSSASIVIGIICGYILAAFTGMLDFTSVGSASIFSFPRPFKYGCKFNIAAILAFIPVYLATTVETVGDTLAIGAACEHEVTGEELSSGVLCDGFGSILAGIFNSGANTSFSQCSGLINVTGVASRFVTILAGGLLIIAGVIPKFGAIVAVMPNPVLGGAGVIMFGMIAGAGIKMLGEVKFDRRNMLVVSVSLTLGLGVMFKPDILRQFPTAIQTIFGSGVTTGTISAILLNIILPKNNSINKDLNKQKSINS</sequence>
<dbReference type="NCBIfam" id="TIGR03173">
    <property type="entry name" value="pbuX"/>
    <property type="match status" value="1"/>
</dbReference>
<dbReference type="Proteomes" id="UP000813637">
    <property type="component" value="Unassembled WGS sequence"/>
</dbReference>
<reference evidence="9" key="1">
    <citation type="submission" date="2020-02" db="EMBL/GenBank/DDBJ databases">
        <authorList>
            <person name="Fillo S."/>
            <person name="Giordani F."/>
            <person name="Tonon E."/>
            <person name="Drigo I."/>
            <person name="Anselmo A."/>
            <person name="Fortunato A."/>
            <person name="Bano L."/>
            <person name="Lista F."/>
        </authorList>
    </citation>
    <scope>NUCLEOTIDE SEQUENCE</scope>
    <source>
        <strain evidence="9">IZSVe-TV_9877_3_12</strain>
    </source>
</reference>
<feature type="transmembrane region" description="Helical" evidence="8">
    <location>
        <begin position="197"/>
        <end position="217"/>
    </location>
</feature>
<feature type="transmembrane region" description="Helical" evidence="8">
    <location>
        <begin position="110"/>
        <end position="130"/>
    </location>
</feature>
<dbReference type="NCBIfam" id="NF037981">
    <property type="entry name" value="NCS2_1"/>
    <property type="match status" value="1"/>
</dbReference>
<feature type="transmembrane region" description="Helical" evidence="8">
    <location>
        <begin position="409"/>
        <end position="431"/>
    </location>
</feature>
<dbReference type="PROSITE" id="PS01116">
    <property type="entry name" value="XANTH_URACIL_PERMASE"/>
    <property type="match status" value="1"/>
</dbReference>
<evidence type="ECO:0000313" key="10">
    <source>
        <dbReference type="Proteomes" id="UP000813637"/>
    </source>
</evidence>
<keyword evidence="6 8" id="KW-1133">Transmembrane helix</keyword>
<keyword evidence="5 8" id="KW-0812">Transmembrane</keyword>
<comment type="subcellular location">
    <subcellularLocation>
        <location evidence="1">Cell membrane</location>
        <topology evidence="1">Multi-pass membrane protein</topology>
    </subcellularLocation>
</comment>
<evidence type="ECO:0000256" key="7">
    <source>
        <dbReference type="ARBA" id="ARBA00023136"/>
    </source>
</evidence>
<feature type="transmembrane region" description="Helical" evidence="8">
    <location>
        <begin position="352"/>
        <end position="369"/>
    </location>
</feature>
<dbReference type="AlphaFoldDB" id="A0A9Q3VAP8"/>
<evidence type="ECO:0000256" key="5">
    <source>
        <dbReference type="ARBA" id="ARBA00022692"/>
    </source>
</evidence>
<dbReference type="Pfam" id="PF00860">
    <property type="entry name" value="Xan_ur_permease"/>
    <property type="match status" value="1"/>
</dbReference>
<dbReference type="InterPro" id="IPR006043">
    <property type="entry name" value="NCS2"/>
</dbReference>
<gene>
    <name evidence="9" type="ORF">G8S53_08410</name>
</gene>
<keyword evidence="7 8" id="KW-0472">Membrane</keyword>
<feature type="transmembrane region" description="Helical" evidence="8">
    <location>
        <begin position="58"/>
        <end position="75"/>
    </location>
</feature>
<dbReference type="InterPro" id="IPR017588">
    <property type="entry name" value="UacT-like"/>
</dbReference>
<evidence type="ECO:0000313" key="9">
    <source>
        <dbReference type="EMBL" id="MCD3195302.1"/>
    </source>
</evidence>
<organism evidence="9 10">
    <name type="scientific">Clostridium botulinum C</name>
    <dbReference type="NCBI Taxonomy" id="36828"/>
    <lineage>
        <taxon>Bacteria</taxon>
        <taxon>Bacillati</taxon>
        <taxon>Bacillota</taxon>
        <taxon>Clostridia</taxon>
        <taxon>Eubacteriales</taxon>
        <taxon>Clostridiaceae</taxon>
        <taxon>Clostridium</taxon>
    </lineage>
</organism>
<feature type="transmembrane region" description="Helical" evidence="8">
    <location>
        <begin position="21"/>
        <end position="46"/>
    </location>
</feature>
<dbReference type="GO" id="GO:0005886">
    <property type="term" value="C:plasma membrane"/>
    <property type="evidence" value="ECO:0007669"/>
    <property type="project" value="UniProtKB-SubCell"/>
</dbReference>
<protein>
    <submittedName>
        <fullName evidence="9">Purine permease</fullName>
    </submittedName>
</protein>
<feature type="transmembrane region" description="Helical" evidence="8">
    <location>
        <begin position="87"/>
        <end position="104"/>
    </location>
</feature>
<evidence type="ECO:0000256" key="3">
    <source>
        <dbReference type="ARBA" id="ARBA00022448"/>
    </source>
</evidence>
<feature type="transmembrane region" description="Helical" evidence="8">
    <location>
        <begin position="237"/>
        <end position="257"/>
    </location>
</feature>
<dbReference type="PANTHER" id="PTHR42810">
    <property type="entry name" value="PURINE PERMEASE C1399.01C-RELATED"/>
    <property type="match status" value="1"/>
</dbReference>
<name>A0A9Q3VAP8_CLOBO</name>
<dbReference type="GO" id="GO:0042907">
    <property type="term" value="F:xanthine transmembrane transporter activity"/>
    <property type="evidence" value="ECO:0007669"/>
    <property type="project" value="TreeGrafter"/>
</dbReference>
<dbReference type="NCBIfam" id="TIGR00801">
    <property type="entry name" value="ncs2"/>
    <property type="match status" value="1"/>
</dbReference>
<keyword evidence="3" id="KW-0813">Transport</keyword>
<evidence type="ECO:0000256" key="4">
    <source>
        <dbReference type="ARBA" id="ARBA00022475"/>
    </source>
</evidence>
<proteinExistence type="inferred from homology"/>
<feature type="transmembrane region" description="Helical" evidence="8">
    <location>
        <begin position="171"/>
        <end position="190"/>
    </location>
</feature>
<evidence type="ECO:0000256" key="1">
    <source>
        <dbReference type="ARBA" id="ARBA00004651"/>
    </source>
</evidence>
<evidence type="ECO:0000256" key="2">
    <source>
        <dbReference type="ARBA" id="ARBA00008821"/>
    </source>
</evidence>
<dbReference type="PANTHER" id="PTHR42810:SF2">
    <property type="entry name" value="PURINE PERMEASE C1399.01C-RELATED"/>
    <property type="match status" value="1"/>
</dbReference>
<evidence type="ECO:0000256" key="8">
    <source>
        <dbReference type="SAM" id="Phobius"/>
    </source>
</evidence>
<dbReference type="EMBL" id="JAAMYB010000008">
    <property type="protein sequence ID" value="MCD3195302.1"/>
    <property type="molecule type" value="Genomic_DNA"/>
</dbReference>